<organism evidence="2 3">
    <name type="scientific">Williamsia marianensis</name>
    <dbReference type="NCBI Taxonomy" id="85044"/>
    <lineage>
        <taxon>Bacteria</taxon>
        <taxon>Bacillati</taxon>
        <taxon>Actinomycetota</taxon>
        <taxon>Actinomycetes</taxon>
        <taxon>Mycobacteriales</taxon>
        <taxon>Nocardiaceae</taxon>
        <taxon>Williamsia</taxon>
    </lineage>
</organism>
<keyword evidence="1" id="KW-0472">Membrane</keyword>
<evidence type="ECO:0000313" key="3">
    <source>
        <dbReference type="Proteomes" id="UP001185792"/>
    </source>
</evidence>
<comment type="caution">
    <text evidence="2">The sequence shown here is derived from an EMBL/GenBank/DDBJ whole genome shotgun (WGS) entry which is preliminary data.</text>
</comment>
<keyword evidence="1" id="KW-1133">Transmembrane helix</keyword>
<sequence length="84" mass="9153">MAHTTRLPHWFSVLVVASGATIAFTLGLVLSAPYATDAVHTRQPHPPNITDPGWPHLHNWAWAVTLSAVILTALLLGVRRIGRD</sequence>
<gene>
    <name evidence="2" type="ORF">R4198_24490</name>
</gene>
<keyword evidence="3" id="KW-1185">Reference proteome</keyword>
<dbReference type="Proteomes" id="UP001185792">
    <property type="component" value="Unassembled WGS sequence"/>
</dbReference>
<protein>
    <submittedName>
        <fullName evidence="2">Uncharacterized protein</fullName>
    </submittedName>
</protein>
<name>A0ABU4F038_WILMA</name>
<feature type="transmembrane region" description="Helical" evidence="1">
    <location>
        <begin position="60"/>
        <end position="78"/>
    </location>
</feature>
<feature type="transmembrane region" description="Helical" evidence="1">
    <location>
        <begin position="12"/>
        <end position="35"/>
    </location>
</feature>
<evidence type="ECO:0000313" key="2">
    <source>
        <dbReference type="EMBL" id="MDV7136861.1"/>
    </source>
</evidence>
<keyword evidence="1" id="KW-0812">Transmembrane</keyword>
<reference evidence="2 3" key="1">
    <citation type="submission" date="2023-10" db="EMBL/GenBank/DDBJ databases">
        <title>Development of a sustainable strategy for remediation of hydrocarbon-contaminated territories based on the waste exchange concept.</title>
        <authorList>
            <person name="Krivoruchko A."/>
        </authorList>
    </citation>
    <scope>NUCLEOTIDE SEQUENCE [LARGE SCALE GENOMIC DNA]</scope>
    <source>
        <strain evidence="2 3">IEGM 1236</strain>
    </source>
</reference>
<dbReference type="RefSeq" id="WP_317714810.1">
    <property type="nucleotide sequence ID" value="NZ_JAWLUM010000006.1"/>
</dbReference>
<dbReference type="EMBL" id="JAWLUM010000006">
    <property type="protein sequence ID" value="MDV7136861.1"/>
    <property type="molecule type" value="Genomic_DNA"/>
</dbReference>
<evidence type="ECO:0000256" key="1">
    <source>
        <dbReference type="SAM" id="Phobius"/>
    </source>
</evidence>
<accession>A0ABU4F038</accession>
<proteinExistence type="predicted"/>